<comment type="caution">
    <text evidence="1">The sequence shown here is derived from an EMBL/GenBank/DDBJ whole genome shotgun (WGS) entry which is preliminary data.</text>
</comment>
<gene>
    <name evidence="1" type="ORF">PMAYCL1PPCAC_01944</name>
</gene>
<protein>
    <submittedName>
        <fullName evidence="1">Uncharacterized protein</fullName>
    </submittedName>
</protein>
<dbReference type="AlphaFoldDB" id="A0AAN4Z1V2"/>
<reference evidence="2" key="1">
    <citation type="submission" date="2022-10" db="EMBL/GenBank/DDBJ databases">
        <title>Genome assembly of Pristionchus species.</title>
        <authorList>
            <person name="Yoshida K."/>
            <person name="Sommer R.J."/>
        </authorList>
    </citation>
    <scope>NUCLEOTIDE SEQUENCE [LARGE SCALE GENOMIC DNA]</scope>
    <source>
        <strain evidence="2">RS5460</strain>
    </source>
</reference>
<feature type="non-terminal residue" evidence="1">
    <location>
        <position position="1"/>
    </location>
</feature>
<proteinExistence type="predicted"/>
<keyword evidence="2" id="KW-1185">Reference proteome</keyword>
<name>A0AAN4Z1V2_9BILA</name>
<evidence type="ECO:0000313" key="1">
    <source>
        <dbReference type="EMBL" id="GMR31749.1"/>
    </source>
</evidence>
<accession>A0AAN4Z1V2</accession>
<organism evidence="1 2">
    <name type="scientific">Pristionchus mayeri</name>
    <dbReference type="NCBI Taxonomy" id="1317129"/>
    <lineage>
        <taxon>Eukaryota</taxon>
        <taxon>Metazoa</taxon>
        <taxon>Ecdysozoa</taxon>
        <taxon>Nematoda</taxon>
        <taxon>Chromadorea</taxon>
        <taxon>Rhabditida</taxon>
        <taxon>Rhabditina</taxon>
        <taxon>Diplogasteromorpha</taxon>
        <taxon>Diplogasteroidea</taxon>
        <taxon>Neodiplogasteridae</taxon>
        <taxon>Pristionchus</taxon>
    </lineage>
</organism>
<evidence type="ECO:0000313" key="2">
    <source>
        <dbReference type="Proteomes" id="UP001328107"/>
    </source>
</evidence>
<sequence>SGRGAVSQATHQSILLLLLLHNHFSPRPRLSSHHKGSRTRLLSLQERDLLAGSLSCSWNGSRVHTGDSLDYQSNGRSFPLHLIKRVKERTSEDHGSRRRSCR</sequence>
<dbReference type="EMBL" id="BTRK01000001">
    <property type="protein sequence ID" value="GMR31749.1"/>
    <property type="molecule type" value="Genomic_DNA"/>
</dbReference>
<dbReference type="Proteomes" id="UP001328107">
    <property type="component" value="Unassembled WGS sequence"/>
</dbReference>